<feature type="signal peptide" evidence="1">
    <location>
        <begin position="1"/>
        <end position="16"/>
    </location>
</feature>
<dbReference type="PANTHER" id="PTHR39767:SF2">
    <property type="entry name" value="CHROMOSOME UNDETERMINED SCAFFOLD_1, WHOLE GENOME SHOTGUN SEQUENCE"/>
    <property type="match status" value="1"/>
</dbReference>
<keyword evidence="1" id="KW-0732">Signal</keyword>
<evidence type="ECO:0000256" key="1">
    <source>
        <dbReference type="SAM" id="SignalP"/>
    </source>
</evidence>
<organism evidence="3 4">
    <name type="scientific">Paramecium octaurelia</name>
    <dbReference type="NCBI Taxonomy" id="43137"/>
    <lineage>
        <taxon>Eukaryota</taxon>
        <taxon>Sar</taxon>
        <taxon>Alveolata</taxon>
        <taxon>Ciliophora</taxon>
        <taxon>Intramacronucleata</taxon>
        <taxon>Oligohymenophorea</taxon>
        <taxon>Peniculida</taxon>
        <taxon>Parameciidae</taxon>
        <taxon>Paramecium</taxon>
    </lineage>
</organism>
<evidence type="ECO:0000313" key="4">
    <source>
        <dbReference type="Proteomes" id="UP000683925"/>
    </source>
</evidence>
<dbReference type="OrthoDB" id="282383at2759"/>
<dbReference type="PANTHER" id="PTHR39767">
    <property type="entry name" value="CALCIUM/CALMODULIN-BINDING MEMBRANE PROTEIN PCM4-RELATED"/>
    <property type="match status" value="1"/>
</dbReference>
<proteinExistence type="predicted"/>
<protein>
    <submittedName>
        <fullName evidence="3">Uncharacterized protein</fullName>
    </submittedName>
</protein>
<feature type="chain" id="PRO_5036273333" evidence="1">
    <location>
        <begin position="17"/>
        <end position="249"/>
    </location>
</feature>
<dbReference type="EMBL" id="CAJJDP010000109">
    <property type="protein sequence ID" value="CAD8195500.1"/>
    <property type="molecule type" value="Genomic_DNA"/>
</dbReference>
<accession>A0A8S1X032</accession>
<evidence type="ECO:0000313" key="3">
    <source>
        <dbReference type="EMBL" id="CAD8195504.1"/>
    </source>
</evidence>
<dbReference type="EMBL" id="CAJJDP010000109">
    <property type="protein sequence ID" value="CAD8195504.1"/>
    <property type="molecule type" value="Genomic_DNA"/>
</dbReference>
<sequence>MVEITMISVLFLMTDSFCLWKTQFTEQTFSTFPSNWQITGAYSGNRLSDCSGTTIVGGCGIVGSGSQIHGSYSNLPNHSALKVRIKMYYVDSWDTEDAWINVAGYVTQRTWYLDWGPSNICGVGYKDGVIWETLQGAHSADSFNIQITNGLDEDAGNESIGLKDVEIYLKPIQCIQFFSECNYTGNMKELCQGSPNLDRRNIPQKIKSIRLHGCGQVKLTKKGLGSITITENTPCLTEFDFPPVENLNR</sequence>
<gene>
    <name evidence="2" type="ORF">POCTA_138.1.T1090089</name>
    <name evidence="3" type="ORF">POCTA_138.1.T1090091</name>
</gene>
<dbReference type="Proteomes" id="UP000683925">
    <property type="component" value="Unassembled WGS sequence"/>
</dbReference>
<evidence type="ECO:0000313" key="2">
    <source>
        <dbReference type="EMBL" id="CAD8195500.1"/>
    </source>
</evidence>
<reference evidence="3" key="1">
    <citation type="submission" date="2021-01" db="EMBL/GenBank/DDBJ databases">
        <authorList>
            <consortium name="Genoscope - CEA"/>
            <person name="William W."/>
        </authorList>
    </citation>
    <scope>NUCLEOTIDE SEQUENCE</scope>
</reference>
<keyword evidence="4" id="KW-1185">Reference proteome</keyword>
<dbReference type="OMA" id="RTWFFEW"/>
<name>A0A8S1X032_PAROT</name>
<comment type="caution">
    <text evidence="3">The sequence shown here is derived from an EMBL/GenBank/DDBJ whole genome shotgun (WGS) entry which is preliminary data.</text>
</comment>
<dbReference type="AlphaFoldDB" id="A0A8S1X032"/>